<dbReference type="AlphaFoldDB" id="A0A978W3M6"/>
<keyword evidence="1" id="KW-0812">Transmembrane</keyword>
<dbReference type="PANTHER" id="PTHR32444:SF183">
    <property type="entry name" value="APPLE DOMAIN-CONTAINING PROTEIN"/>
    <property type="match status" value="1"/>
</dbReference>
<dbReference type="Pfam" id="PF08276">
    <property type="entry name" value="PAN_2"/>
    <property type="match status" value="1"/>
</dbReference>
<protein>
    <recommendedName>
        <fullName evidence="2">Apple domain-containing protein</fullName>
    </recommendedName>
</protein>
<dbReference type="CDD" id="cd01098">
    <property type="entry name" value="PAN_AP_plant"/>
    <property type="match status" value="1"/>
</dbReference>
<dbReference type="EMBL" id="JAEACU010000001">
    <property type="protein sequence ID" value="KAH7546560.1"/>
    <property type="molecule type" value="Genomic_DNA"/>
</dbReference>
<reference evidence="3" key="1">
    <citation type="journal article" date="2021" name="Front. Plant Sci.">
        <title>Chromosome-Scale Genome Assembly for Chinese Sour Jujube and Insights Into Its Genome Evolution and Domestication Signature.</title>
        <authorList>
            <person name="Shen L.-Y."/>
            <person name="Luo H."/>
            <person name="Wang X.-L."/>
            <person name="Wang X.-M."/>
            <person name="Qiu X.-J."/>
            <person name="Liu H."/>
            <person name="Zhou S.-S."/>
            <person name="Jia K.-H."/>
            <person name="Nie S."/>
            <person name="Bao Y.-T."/>
            <person name="Zhang R.-G."/>
            <person name="Yun Q.-Z."/>
            <person name="Chai Y.-H."/>
            <person name="Lu J.-Y."/>
            <person name="Li Y."/>
            <person name="Zhao S.-W."/>
            <person name="Mao J.-F."/>
            <person name="Jia S.-G."/>
            <person name="Mao Y.-M."/>
        </authorList>
    </citation>
    <scope>NUCLEOTIDE SEQUENCE</scope>
    <source>
        <strain evidence="3">AT0</strain>
        <tissue evidence="3">Leaf</tissue>
    </source>
</reference>
<feature type="domain" description="Apple" evidence="2">
    <location>
        <begin position="1"/>
        <end position="66"/>
    </location>
</feature>
<dbReference type="InterPro" id="IPR003609">
    <property type="entry name" value="Pan_app"/>
</dbReference>
<evidence type="ECO:0000256" key="1">
    <source>
        <dbReference type="SAM" id="Phobius"/>
    </source>
</evidence>
<evidence type="ECO:0000259" key="2">
    <source>
        <dbReference type="PROSITE" id="PS50948"/>
    </source>
</evidence>
<evidence type="ECO:0000313" key="4">
    <source>
        <dbReference type="Proteomes" id="UP000813462"/>
    </source>
</evidence>
<keyword evidence="1" id="KW-1133">Transmembrane helix</keyword>
<comment type="caution">
    <text evidence="3">The sequence shown here is derived from an EMBL/GenBank/DDBJ whole genome shotgun (WGS) entry which is preliminary data.</text>
</comment>
<evidence type="ECO:0000313" key="3">
    <source>
        <dbReference type="EMBL" id="KAH7546560.1"/>
    </source>
</evidence>
<feature type="transmembrane region" description="Helical" evidence="1">
    <location>
        <begin position="70"/>
        <end position="87"/>
    </location>
</feature>
<name>A0A978W3M6_ZIZJJ</name>
<gene>
    <name evidence="3" type="ORF">FEM48_Zijuj01G0213700</name>
</gene>
<accession>A0A978W3M6</accession>
<proteinExistence type="predicted"/>
<dbReference type="Proteomes" id="UP000813462">
    <property type="component" value="Unassembled WGS sequence"/>
</dbReference>
<sequence length="154" mass="17042">MNMKECEAKCLSNMKECEAKCLSNCSCMAYATSDAEGSSACVVWFGKLINIRRLLNGGQHLYVRMPDSELAVVSIVSGLLLAAYYIRRNWKMSKEIMDIYGATGQNNNGREEDLELPLSKLSTIASAINNFSFNNKLGQGGFGPEYRVNVQHAI</sequence>
<organism evidence="3 4">
    <name type="scientific">Ziziphus jujuba var. spinosa</name>
    <dbReference type="NCBI Taxonomy" id="714518"/>
    <lineage>
        <taxon>Eukaryota</taxon>
        <taxon>Viridiplantae</taxon>
        <taxon>Streptophyta</taxon>
        <taxon>Embryophyta</taxon>
        <taxon>Tracheophyta</taxon>
        <taxon>Spermatophyta</taxon>
        <taxon>Magnoliopsida</taxon>
        <taxon>eudicotyledons</taxon>
        <taxon>Gunneridae</taxon>
        <taxon>Pentapetalae</taxon>
        <taxon>rosids</taxon>
        <taxon>fabids</taxon>
        <taxon>Rosales</taxon>
        <taxon>Rhamnaceae</taxon>
        <taxon>Paliureae</taxon>
        <taxon>Ziziphus</taxon>
    </lineage>
</organism>
<keyword evidence="1" id="KW-0472">Membrane</keyword>
<dbReference type="PANTHER" id="PTHR32444">
    <property type="entry name" value="BULB-TYPE LECTIN DOMAIN-CONTAINING PROTEIN"/>
    <property type="match status" value="1"/>
</dbReference>
<dbReference type="PROSITE" id="PS50948">
    <property type="entry name" value="PAN"/>
    <property type="match status" value="1"/>
</dbReference>